<dbReference type="STRING" id="1121416.SAMN02745220_01871"/>
<keyword evidence="6" id="KW-0456">Lyase</keyword>
<name>A0A1M7Y5C4_9BACT</name>
<dbReference type="AlphaFoldDB" id="A0A1M7Y5C4"/>
<dbReference type="Proteomes" id="UP000184603">
    <property type="component" value="Unassembled WGS sequence"/>
</dbReference>
<dbReference type="SFLD" id="SFLDG01099">
    <property type="entry name" value="Uncharacterised_Radical_SAM_Su"/>
    <property type="match status" value="1"/>
</dbReference>
<evidence type="ECO:0000313" key="7">
    <source>
        <dbReference type="Proteomes" id="UP000184603"/>
    </source>
</evidence>
<keyword evidence="2 5" id="KW-0479">Metal-binding</keyword>
<dbReference type="RefSeq" id="WP_073613179.1">
    <property type="nucleotide sequence ID" value="NZ_FRFE01000007.1"/>
</dbReference>
<dbReference type="Gene3D" id="3.20.20.70">
    <property type="entry name" value="Aldolase class I"/>
    <property type="match status" value="1"/>
</dbReference>
<protein>
    <submittedName>
        <fullName evidence="6">Putative pyruvate formate lyase activating enzyme</fullName>
    </submittedName>
</protein>
<keyword evidence="4 5" id="KW-0411">Iron-sulfur</keyword>
<evidence type="ECO:0000256" key="5">
    <source>
        <dbReference type="PIRSR" id="PIRSR004869-50"/>
    </source>
</evidence>
<sequence length="315" mass="35018">MDSLYLQAWKEGLLTARIEESRALLADCTLCPRRCGVDRLAGELGVCQTGTLAEIASYGPHFGEESVLVGEHGSGTIFFCGCSLTCLFCQNYDISHPVAGSCEAVDAARLGNIMVELQHQGCHNINLVTPSHVIPQILASLPCAIDSGLTVPLVYNCSGYEEIESLKLLEGIVDIYMPDFKFWKGESAKKYAHAADYPEKARAACIEMQRQVGDLKINEEGLAERGLMVRHLLMPHGQEQSREILRFLAESISRNCFVNIMDQYRPCGKIRDFPELQETIAPEDYQAALDMAAEFGLNRLDVKDFGMLMRNLFRT</sequence>
<dbReference type="GO" id="GO:0016829">
    <property type="term" value="F:lyase activity"/>
    <property type="evidence" value="ECO:0007669"/>
    <property type="project" value="UniProtKB-KW"/>
</dbReference>
<keyword evidence="1 5" id="KW-0949">S-adenosyl-L-methionine</keyword>
<evidence type="ECO:0000256" key="4">
    <source>
        <dbReference type="ARBA" id="ARBA00023014"/>
    </source>
</evidence>
<evidence type="ECO:0000256" key="1">
    <source>
        <dbReference type="ARBA" id="ARBA00022691"/>
    </source>
</evidence>
<keyword evidence="6" id="KW-0670">Pyruvate</keyword>
<feature type="binding site" evidence="5">
    <location>
        <position position="86"/>
    </location>
    <ligand>
        <name>[4Fe-4S] cluster</name>
        <dbReference type="ChEBI" id="CHEBI:49883"/>
        <note>4Fe-4S-S-AdoMet</note>
    </ligand>
</feature>
<feature type="binding site" evidence="5">
    <location>
        <position position="82"/>
    </location>
    <ligand>
        <name>[4Fe-4S] cluster</name>
        <dbReference type="ChEBI" id="CHEBI:49883"/>
        <note>4Fe-4S-S-AdoMet</note>
    </ligand>
</feature>
<evidence type="ECO:0000256" key="3">
    <source>
        <dbReference type="ARBA" id="ARBA00023004"/>
    </source>
</evidence>
<dbReference type="SFLD" id="SFLDS00029">
    <property type="entry name" value="Radical_SAM"/>
    <property type="match status" value="1"/>
</dbReference>
<keyword evidence="7" id="KW-1185">Reference proteome</keyword>
<dbReference type="PANTHER" id="PTHR43075">
    <property type="entry name" value="FORMATE LYASE ACTIVATING ENZYME, PUTATIVE (AFU_ORTHOLOGUE AFUA_2G15630)-RELATED"/>
    <property type="match status" value="1"/>
</dbReference>
<keyword evidence="3 5" id="KW-0408">Iron</keyword>
<dbReference type="GO" id="GO:0051536">
    <property type="term" value="F:iron-sulfur cluster binding"/>
    <property type="evidence" value="ECO:0007669"/>
    <property type="project" value="UniProtKB-KW"/>
</dbReference>
<organism evidence="6 7">
    <name type="scientific">Desulfopila aestuarii DSM 18488</name>
    <dbReference type="NCBI Taxonomy" id="1121416"/>
    <lineage>
        <taxon>Bacteria</taxon>
        <taxon>Pseudomonadati</taxon>
        <taxon>Thermodesulfobacteriota</taxon>
        <taxon>Desulfobulbia</taxon>
        <taxon>Desulfobulbales</taxon>
        <taxon>Desulfocapsaceae</taxon>
        <taxon>Desulfopila</taxon>
    </lineage>
</organism>
<comment type="cofactor">
    <cofactor evidence="5">
        <name>[4Fe-4S] cluster</name>
        <dbReference type="ChEBI" id="CHEBI:49883"/>
    </cofactor>
    <text evidence="5">Binds 1 [4Fe-4S] cluster. The cluster is coordinated with 3 cysteines and an exchangeable S-adenosyl-L-methionine.</text>
</comment>
<gene>
    <name evidence="6" type="ORF">SAMN02745220_01871</name>
</gene>
<dbReference type="InterPro" id="IPR016431">
    <property type="entry name" value="Pyrv-formate_lyase-activ_prd"/>
</dbReference>
<dbReference type="GO" id="GO:0046872">
    <property type="term" value="F:metal ion binding"/>
    <property type="evidence" value="ECO:0007669"/>
    <property type="project" value="UniProtKB-KW"/>
</dbReference>
<accession>A0A1M7Y5C4</accession>
<dbReference type="InterPro" id="IPR007197">
    <property type="entry name" value="rSAM"/>
</dbReference>
<dbReference type="InterPro" id="IPR013785">
    <property type="entry name" value="Aldolase_TIM"/>
</dbReference>
<dbReference type="InterPro" id="IPR040085">
    <property type="entry name" value="MJ0674-like"/>
</dbReference>
<proteinExistence type="predicted"/>
<evidence type="ECO:0000313" key="6">
    <source>
        <dbReference type="EMBL" id="SHO47442.1"/>
    </source>
</evidence>
<evidence type="ECO:0000256" key="2">
    <source>
        <dbReference type="ARBA" id="ARBA00022723"/>
    </source>
</evidence>
<feature type="binding site" evidence="5">
    <location>
        <position position="89"/>
    </location>
    <ligand>
        <name>[4Fe-4S] cluster</name>
        <dbReference type="ChEBI" id="CHEBI:49883"/>
        <note>4Fe-4S-S-AdoMet</note>
    </ligand>
</feature>
<dbReference type="OrthoDB" id="9782387at2"/>
<dbReference type="EMBL" id="FRFE01000007">
    <property type="protein sequence ID" value="SHO47442.1"/>
    <property type="molecule type" value="Genomic_DNA"/>
</dbReference>
<dbReference type="PIRSF" id="PIRSF004869">
    <property type="entry name" value="PflX_prd"/>
    <property type="match status" value="1"/>
</dbReference>
<reference evidence="6 7" key="1">
    <citation type="submission" date="2016-12" db="EMBL/GenBank/DDBJ databases">
        <authorList>
            <person name="Song W.-J."/>
            <person name="Kurnit D.M."/>
        </authorList>
    </citation>
    <scope>NUCLEOTIDE SEQUENCE [LARGE SCALE GENOMIC DNA]</scope>
    <source>
        <strain evidence="6 7">DSM 18488</strain>
    </source>
</reference>
<dbReference type="PANTHER" id="PTHR43075:SF1">
    <property type="entry name" value="FORMATE LYASE ACTIVATING ENZYME, PUTATIVE (AFU_ORTHOLOGUE AFUA_2G15630)-RELATED"/>
    <property type="match status" value="1"/>
</dbReference>